<keyword evidence="14" id="KW-0443">Lipid metabolism</keyword>
<keyword evidence="8" id="KW-1003">Cell membrane</keyword>
<feature type="transmembrane region" description="Helical" evidence="19">
    <location>
        <begin position="222"/>
        <end position="242"/>
    </location>
</feature>
<evidence type="ECO:0000256" key="18">
    <source>
        <dbReference type="RuleBase" id="RU003938"/>
    </source>
</evidence>
<comment type="pathway">
    <text evidence="3 18">Phospholipid metabolism; CDP-diacylglycerol biosynthesis; CDP-diacylglycerol from sn-glycerol 3-phosphate: step 3/3.</text>
</comment>
<evidence type="ECO:0000256" key="8">
    <source>
        <dbReference type="ARBA" id="ARBA00022475"/>
    </source>
</evidence>
<keyword evidence="21" id="KW-1185">Reference proteome</keyword>
<dbReference type="PROSITE" id="PS01315">
    <property type="entry name" value="CDS"/>
    <property type="match status" value="1"/>
</dbReference>
<dbReference type="KEGG" id="pxi:J5O05_15465"/>
<keyword evidence="13 19" id="KW-1133">Transmembrane helix</keyword>
<evidence type="ECO:0000256" key="2">
    <source>
        <dbReference type="ARBA" id="ARBA00004651"/>
    </source>
</evidence>
<evidence type="ECO:0000256" key="19">
    <source>
        <dbReference type="SAM" id="Phobius"/>
    </source>
</evidence>
<evidence type="ECO:0000256" key="1">
    <source>
        <dbReference type="ARBA" id="ARBA00001698"/>
    </source>
</evidence>
<dbReference type="EC" id="2.7.7.41" evidence="6 18"/>
<feature type="transmembrane region" description="Helical" evidence="19">
    <location>
        <begin position="56"/>
        <end position="75"/>
    </location>
</feature>
<keyword evidence="11 18" id="KW-0812">Transmembrane</keyword>
<dbReference type="PANTHER" id="PTHR46382:SF1">
    <property type="entry name" value="PHOSPHATIDATE CYTIDYLYLTRANSFERASE"/>
    <property type="match status" value="1"/>
</dbReference>
<keyword evidence="12 18" id="KW-0548">Nucleotidyltransferase</keyword>
<evidence type="ECO:0000256" key="6">
    <source>
        <dbReference type="ARBA" id="ARBA00012487"/>
    </source>
</evidence>
<comment type="subcellular location">
    <subcellularLocation>
        <location evidence="2">Cell membrane</location>
        <topology evidence="2">Multi-pass membrane protein</topology>
    </subcellularLocation>
</comment>
<evidence type="ECO:0000256" key="17">
    <source>
        <dbReference type="ARBA" id="ARBA00023264"/>
    </source>
</evidence>
<keyword evidence="16" id="KW-0594">Phospholipid biosynthesis</keyword>
<evidence type="ECO:0000256" key="12">
    <source>
        <dbReference type="ARBA" id="ARBA00022695"/>
    </source>
</evidence>
<evidence type="ECO:0000256" key="13">
    <source>
        <dbReference type="ARBA" id="ARBA00022989"/>
    </source>
</evidence>
<gene>
    <name evidence="20" type="ORF">J5O05_15465</name>
</gene>
<evidence type="ECO:0000313" key="21">
    <source>
        <dbReference type="Proteomes" id="UP000664904"/>
    </source>
</evidence>
<dbReference type="EMBL" id="CP072133">
    <property type="protein sequence ID" value="QTH71182.1"/>
    <property type="molecule type" value="Genomic_DNA"/>
</dbReference>
<sequence length="289" mass="31461">MLKQRILTSAVLAPLALLLVFYTPLAQFSFIAGLIVLLGAWEWSAFMGLSAKRARFGYTTLVALILGALHLHWPIESLWQSSGQLTADANYIFTLSFAWWIVATILVVKYPRMSSAWSEGIVLRGVAGLLTLVPLWLALNTLRSAHFADEHHFGSTLIMVVLGIVWSADIGAYFTGKNFGKRKLMPKVSPNKTIEGLLGGLATSVVFVVVFCYFAAVPKSLWAVYAGLTIFIALFSAIGDLLESMFKREVGLKDSGSCLPGHGGILDRIDSLTAAAPIFALCYAWTVTL</sequence>
<proteinExistence type="inferred from homology"/>
<comment type="similarity">
    <text evidence="5 18">Belongs to the CDS family.</text>
</comment>
<feature type="transmembrane region" description="Helical" evidence="19">
    <location>
        <begin position="7"/>
        <end position="24"/>
    </location>
</feature>
<evidence type="ECO:0000256" key="14">
    <source>
        <dbReference type="ARBA" id="ARBA00023098"/>
    </source>
</evidence>
<organism evidence="20 21">
    <name type="scientific">Pseudoalteromonas xiamenensis</name>
    <dbReference type="NCBI Taxonomy" id="882626"/>
    <lineage>
        <taxon>Bacteria</taxon>
        <taxon>Pseudomonadati</taxon>
        <taxon>Pseudomonadota</taxon>
        <taxon>Gammaproteobacteria</taxon>
        <taxon>Alteromonadales</taxon>
        <taxon>Pseudoalteromonadaceae</taxon>
        <taxon>Pseudoalteromonas</taxon>
    </lineage>
</organism>
<dbReference type="InterPro" id="IPR000374">
    <property type="entry name" value="PC_trans"/>
</dbReference>
<dbReference type="RefSeq" id="WP_208842823.1">
    <property type="nucleotide sequence ID" value="NZ_CP072133.1"/>
</dbReference>
<evidence type="ECO:0000256" key="16">
    <source>
        <dbReference type="ARBA" id="ARBA00023209"/>
    </source>
</evidence>
<comment type="pathway">
    <text evidence="4">Lipid metabolism.</text>
</comment>
<reference evidence="20" key="1">
    <citation type="submission" date="2021-03" db="EMBL/GenBank/DDBJ databases">
        <title>Complete Genome of Pseudoalteromonas xiamenensis STKMTI.2, a new potential marine bacterium producing anti-Vibrio compounds.</title>
        <authorList>
            <person name="Handayani D.P."/>
            <person name="Isnansetyo A."/>
            <person name="Istiqomah I."/>
            <person name="Jumina J."/>
        </authorList>
    </citation>
    <scope>NUCLEOTIDE SEQUENCE</scope>
    <source>
        <strain evidence="20">STKMTI.2</strain>
    </source>
</reference>
<feature type="transmembrane region" description="Helical" evidence="19">
    <location>
        <begin position="151"/>
        <end position="175"/>
    </location>
</feature>
<dbReference type="Proteomes" id="UP000664904">
    <property type="component" value="Chromosome"/>
</dbReference>
<name>A0A975DHF4_9GAMM</name>
<feature type="transmembrane region" description="Helical" evidence="19">
    <location>
        <begin position="121"/>
        <end position="139"/>
    </location>
</feature>
<keyword evidence="15 19" id="KW-0472">Membrane</keyword>
<evidence type="ECO:0000256" key="11">
    <source>
        <dbReference type="ARBA" id="ARBA00022692"/>
    </source>
</evidence>
<protein>
    <recommendedName>
        <fullName evidence="7 18">Phosphatidate cytidylyltransferase</fullName>
        <ecNumber evidence="6 18">2.7.7.41</ecNumber>
    </recommendedName>
</protein>
<feature type="transmembrane region" description="Helical" evidence="19">
    <location>
        <begin position="30"/>
        <end position="49"/>
    </location>
</feature>
<dbReference type="Pfam" id="PF01148">
    <property type="entry name" value="CTP_transf_1"/>
    <property type="match status" value="1"/>
</dbReference>
<keyword evidence="10 18" id="KW-0808">Transferase</keyword>
<evidence type="ECO:0000256" key="9">
    <source>
        <dbReference type="ARBA" id="ARBA00022516"/>
    </source>
</evidence>
<evidence type="ECO:0000256" key="5">
    <source>
        <dbReference type="ARBA" id="ARBA00010185"/>
    </source>
</evidence>
<dbReference type="GO" id="GO:0005886">
    <property type="term" value="C:plasma membrane"/>
    <property type="evidence" value="ECO:0007669"/>
    <property type="project" value="UniProtKB-SubCell"/>
</dbReference>
<feature type="transmembrane region" description="Helical" evidence="19">
    <location>
        <begin position="196"/>
        <end position="216"/>
    </location>
</feature>
<evidence type="ECO:0000256" key="4">
    <source>
        <dbReference type="ARBA" id="ARBA00005189"/>
    </source>
</evidence>
<keyword evidence="9" id="KW-0444">Lipid biosynthesis</keyword>
<evidence type="ECO:0000256" key="7">
    <source>
        <dbReference type="ARBA" id="ARBA00019373"/>
    </source>
</evidence>
<evidence type="ECO:0000256" key="10">
    <source>
        <dbReference type="ARBA" id="ARBA00022679"/>
    </source>
</evidence>
<evidence type="ECO:0000256" key="15">
    <source>
        <dbReference type="ARBA" id="ARBA00023136"/>
    </source>
</evidence>
<dbReference type="PANTHER" id="PTHR46382">
    <property type="entry name" value="PHOSPHATIDATE CYTIDYLYLTRANSFERASE"/>
    <property type="match status" value="1"/>
</dbReference>
<feature type="transmembrane region" description="Helical" evidence="19">
    <location>
        <begin position="91"/>
        <end position="109"/>
    </location>
</feature>
<evidence type="ECO:0000256" key="3">
    <source>
        <dbReference type="ARBA" id="ARBA00005119"/>
    </source>
</evidence>
<keyword evidence="17" id="KW-1208">Phospholipid metabolism</keyword>
<comment type="catalytic activity">
    <reaction evidence="1 18">
        <text>a 1,2-diacyl-sn-glycero-3-phosphate + CTP + H(+) = a CDP-1,2-diacyl-sn-glycerol + diphosphate</text>
        <dbReference type="Rhea" id="RHEA:16229"/>
        <dbReference type="ChEBI" id="CHEBI:15378"/>
        <dbReference type="ChEBI" id="CHEBI:33019"/>
        <dbReference type="ChEBI" id="CHEBI:37563"/>
        <dbReference type="ChEBI" id="CHEBI:58332"/>
        <dbReference type="ChEBI" id="CHEBI:58608"/>
        <dbReference type="EC" id="2.7.7.41"/>
    </reaction>
</comment>
<dbReference type="GO" id="GO:0004605">
    <property type="term" value="F:phosphatidate cytidylyltransferase activity"/>
    <property type="evidence" value="ECO:0007669"/>
    <property type="project" value="UniProtKB-EC"/>
</dbReference>
<dbReference type="GO" id="GO:0016024">
    <property type="term" value="P:CDP-diacylglycerol biosynthetic process"/>
    <property type="evidence" value="ECO:0007669"/>
    <property type="project" value="TreeGrafter"/>
</dbReference>
<evidence type="ECO:0000313" key="20">
    <source>
        <dbReference type="EMBL" id="QTH71182.1"/>
    </source>
</evidence>
<accession>A0A975DHF4</accession>
<dbReference type="AlphaFoldDB" id="A0A975DHF4"/>